<name>A0ACC1SSR7_9APHY</name>
<evidence type="ECO:0000313" key="2">
    <source>
        <dbReference type="Proteomes" id="UP001148662"/>
    </source>
</evidence>
<reference evidence="1" key="1">
    <citation type="submission" date="2022-07" db="EMBL/GenBank/DDBJ databases">
        <title>Genome Sequence of Phlebia brevispora.</title>
        <authorList>
            <person name="Buettner E."/>
        </authorList>
    </citation>
    <scope>NUCLEOTIDE SEQUENCE</scope>
    <source>
        <strain evidence="1">MPL23</strain>
    </source>
</reference>
<dbReference type="EMBL" id="JANHOG010001057">
    <property type="protein sequence ID" value="KAJ3545436.1"/>
    <property type="molecule type" value="Genomic_DNA"/>
</dbReference>
<gene>
    <name evidence="1" type="ORF">NM688_g5627</name>
</gene>
<keyword evidence="2" id="KW-1185">Reference proteome</keyword>
<dbReference type="Proteomes" id="UP001148662">
    <property type="component" value="Unassembled WGS sequence"/>
</dbReference>
<organism evidence="1 2">
    <name type="scientific">Phlebia brevispora</name>
    <dbReference type="NCBI Taxonomy" id="194682"/>
    <lineage>
        <taxon>Eukaryota</taxon>
        <taxon>Fungi</taxon>
        <taxon>Dikarya</taxon>
        <taxon>Basidiomycota</taxon>
        <taxon>Agaricomycotina</taxon>
        <taxon>Agaricomycetes</taxon>
        <taxon>Polyporales</taxon>
        <taxon>Meruliaceae</taxon>
        <taxon>Phlebia</taxon>
    </lineage>
</organism>
<comment type="caution">
    <text evidence="1">The sequence shown here is derived from an EMBL/GenBank/DDBJ whole genome shotgun (WGS) entry which is preliminary data.</text>
</comment>
<sequence>MRTIVTQQTDRDASIPVFTHTGGGNVARMLPEKARSDDQGATWHMIGAISRFSAVAGALCHSPHTASIDNSSAPPCTCPAIVIMAASTWSLSVPDRERLIKAAFEAKQFAYNRYSNFRVGAALLTADGQIIKGGTICAERTALVKAVSEGIKAFTALAVVTDVLSPTSPCGICRQFIREFCSKTMPILLVSADYDERVAEGKEDGVLETSIEELLPHSFGPEDLELPRKPQA</sequence>
<evidence type="ECO:0000313" key="1">
    <source>
        <dbReference type="EMBL" id="KAJ3545436.1"/>
    </source>
</evidence>
<protein>
    <submittedName>
        <fullName evidence="1">Uncharacterized protein</fullName>
    </submittedName>
</protein>
<proteinExistence type="predicted"/>
<accession>A0ACC1SSR7</accession>